<feature type="compositionally biased region" description="Polar residues" evidence="1">
    <location>
        <begin position="45"/>
        <end position="59"/>
    </location>
</feature>
<gene>
    <name evidence="2" type="primary">P0489B03.9</name>
</gene>
<feature type="compositionally biased region" description="Basic and acidic residues" evidence="1">
    <location>
        <begin position="106"/>
        <end position="118"/>
    </location>
</feature>
<proteinExistence type="predicted"/>
<sequence>MARRQDTEASAKANVPSADEPDTSKRQEAACRNTMPPPRPAYLTNCGQRRTCPTVTASPFPSFPQGRKRRATPPPPTPARACCPACWRLATVWFAPLPRLSYPETESARELVGGDRPRCPRAAVSR</sequence>
<accession>Q5N7D4</accession>
<evidence type="ECO:0000313" key="2">
    <source>
        <dbReference type="EMBL" id="BAD82622.1"/>
    </source>
</evidence>
<protein>
    <submittedName>
        <fullName evidence="2">Uncharacterized protein</fullName>
    </submittedName>
</protein>
<dbReference type="Proteomes" id="UP000817658">
    <property type="component" value="Chromosome 1"/>
</dbReference>
<dbReference type="AlphaFoldDB" id="Q5N7D4"/>
<feature type="region of interest" description="Disordered" evidence="1">
    <location>
        <begin position="106"/>
        <end position="126"/>
    </location>
</feature>
<dbReference type="EMBL" id="AP003794">
    <property type="protein sequence ID" value="BAD82622.1"/>
    <property type="molecule type" value="Genomic_DNA"/>
</dbReference>
<evidence type="ECO:0000256" key="1">
    <source>
        <dbReference type="SAM" id="MobiDB-lite"/>
    </source>
</evidence>
<name>Q5N7D4_ORYSJ</name>
<feature type="region of interest" description="Disordered" evidence="1">
    <location>
        <begin position="1"/>
        <end position="79"/>
    </location>
</feature>
<reference evidence="2" key="1">
    <citation type="journal article" date="2002" name="Nature">
        <title>The genome sequence and structure of rice chromosome 1.</title>
        <authorList>
            <person name="Sasaki T."/>
            <person name="Matsumoto T."/>
            <person name="Yamamoto K."/>
            <person name="Sakata K."/>
            <person name="Baba T."/>
            <person name="Katayose Y."/>
            <person name="Wu J."/>
            <person name="Niimura Y."/>
            <person name="Cheng Z."/>
            <person name="Nagamura Y."/>
            <person name="Antonio B.A."/>
            <person name="Kanamori H."/>
            <person name="Hosokawa S."/>
            <person name="Masukawa M."/>
            <person name="Arikawa K."/>
            <person name="Chiden Y."/>
            <person name="Hayashi M."/>
            <person name="Okamoto M."/>
            <person name="Ando T."/>
            <person name="Aoki H."/>
            <person name="Arita K."/>
            <person name="Hamada M."/>
            <person name="Harada C."/>
            <person name="Hijishita S."/>
            <person name="Honda M."/>
            <person name="Ichikawa Y."/>
            <person name="Idonuma A."/>
            <person name="Iijima M."/>
            <person name="Ikeda M."/>
            <person name="Ikeno M."/>
            <person name="Itoh S."/>
            <person name="Itoh T."/>
            <person name="Itoh Y."/>
            <person name="Itoh Y."/>
            <person name="Iwabuchi A."/>
            <person name="Kamiya K."/>
            <person name="Karasawa W."/>
            <person name="Katagiri S."/>
            <person name="Kikuta A."/>
            <person name="Kobayashi N."/>
            <person name="Kono I."/>
            <person name="Machita K."/>
            <person name="Maehara T."/>
            <person name="Mizuno H."/>
            <person name="Mizubayashi T."/>
            <person name="Mukai Y."/>
            <person name="Nagasaki H."/>
            <person name="Nakashima M."/>
            <person name="Nakama Y."/>
            <person name="Nakamichi Y."/>
            <person name="Nakamura M."/>
            <person name="Namiki N."/>
            <person name="Negishi M."/>
            <person name="Ohta I."/>
            <person name="Ono N."/>
            <person name="Saji S."/>
            <person name="Sakai K."/>
            <person name="Shibata M."/>
            <person name="Shimokawa T."/>
            <person name="Shomura A."/>
            <person name="Song J."/>
            <person name="Takazaki Y."/>
            <person name="Terasawa K."/>
            <person name="Tsuji K."/>
            <person name="Waki K."/>
            <person name="Yamagata H."/>
            <person name="Yamane H."/>
            <person name="Yoshiki S."/>
            <person name="Yoshihara R."/>
            <person name="Yukawa K."/>
            <person name="Zhong H."/>
            <person name="Iwama H."/>
            <person name="Endo T."/>
            <person name="Ito H."/>
            <person name="Hahn J.H."/>
            <person name="Kim H.I."/>
            <person name="Eun M.Y."/>
            <person name="Yano M."/>
            <person name="Jiang J."/>
            <person name="Gojobori T."/>
        </authorList>
    </citation>
    <scope>NUCLEOTIDE SEQUENCE [LARGE SCALE GENOMIC DNA]</scope>
</reference>
<organism evidence="2">
    <name type="scientific">Oryza sativa subsp. japonica</name>
    <name type="common">Rice</name>
    <dbReference type="NCBI Taxonomy" id="39947"/>
    <lineage>
        <taxon>Eukaryota</taxon>
        <taxon>Viridiplantae</taxon>
        <taxon>Streptophyta</taxon>
        <taxon>Embryophyta</taxon>
        <taxon>Tracheophyta</taxon>
        <taxon>Spermatophyta</taxon>
        <taxon>Magnoliopsida</taxon>
        <taxon>Liliopsida</taxon>
        <taxon>Poales</taxon>
        <taxon>Poaceae</taxon>
        <taxon>BOP clade</taxon>
        <taxon>Oryzoideae</taxon>
        <taxon>Oryzeae</taxon>
        <taxon>Oryzinae</taxon>
        <taxon>Oryza</taxon>
        <taxon>Oryza sativa</taxon>
    </lineage>
</organism>